<name>A0A0E9RTA6_ANGAN</name>
<reference evidence="1" key="2">
    <citation type="journal article" date="2015" name="Fish Shellfish Immunol.">
        <title>Early steps in the European eel (Anguilla anguilla)-Vibrio vulnificus interaction in the gills: Role of the RtxA13 toxin.</title>
        <authorList>
            <person name="Callol A."/>
            <person name="Pajuelo D."/>
            <person name="Ebbesson L."/>
            <person name="Teles M."/>
            <person name="MacKenzie S."/>
            <person name="Amaro C."/>
        </authorList>
    </citation>
    <scope>NUCLEOTIDE SEQUENCE</scope>
</reference>
<dbReference type="EMBL" id="GBXM01076198">
    <property type="protein sequence ID" value="JAH32379.1"/>
    <property type="molecule type" value="Transcribed_RNA"/>
</dbReference>
<organism evidence="1">
    <name type="scientific">Anguilla anguilla</name>
    <name type="common">European freshwater eel</name>
    <name type="synonym">Muraena anguilla</name>
    <dbReference type="NCBI Taxonomy" id="7936"/>
    <lineage>
        <taxon>Eukaryota</taxon>
        <taxon>Metazoa</taxon>
        <taxon>Chordata</taxon>
        <taxon>Craniata</taxon>
        <taxon>Vertebrata</taxon>
        <taxon>Euteleostomi</taxon>
        <taxon>Actinopterygii</taxon>
        <taxon>Neopterygii</taxon>
        <taxon>Teleostei</taxon>
        <taxon>Anguilliformes</taxon>
        <taxon>Anguillidae</taxon>
        <taxon>Anguilla</taxon>
    </lineage>
</organism>
<accession>A0A0E9RTA6</accession>
<protein>
    <submittedName>
        <fullName evidence="1">Uncharacterized protein</fullName>
    </submittedName>
</protein>
<proteinExistence type="predicted"/>
<evidence type="ECO:0000313" key="1">
    <source>
        <dbReference type="EMBL" id="JAH32379.1"/>
    </source>
</evidence>
<sequence>MARIFFSSKPLSLFRMVMQSFSNTKARAGCTSPAKG</sequence>
<dbReference type="AlphaFoldDB" id="A0A0E9RTA6"/>
<reference evidence="1" key="1">
    <citation type="submission" date="2014-11" db="EMBL/GenBank/DDBJ databases">
        <authorList>
            <person name="Amaro Gonzalez C."/>
        </authorList>
    </citation>
    <scope>NUCLEOTIDE SEQUENCE</scope>
</reference>